<comment type="function">
    <text evidence="9">Ligand for members of the frizzled family of seven transmembrane receptors.</text>
</comment>
<keyword evidence="4" id="KW-0964">Secreted</keyword>
<dbReference type="Proteomes" id="UP001152759">
    <property type="component" value="Chromosome 8"/>
</dbReference>
<dbReference type="GO" id="GO:0005125">
    <property type="term" value="F:cytokine activity"/>
    <property type="evidence" value="ECO:0007669"/>
    <property type="project" value="TreeGrafter"/>
</dbReference>
<evidence type="ECO:0000256" key="8">
    <source>
        <dbReference type="ARBA" id="ARBA00023288"/>
    </source>
</evidence>
<comment type="similarity">
    <text evidence="2 9">Belongs to the Wnt family.</text>
</comment>
<name>A0A9P0ALG2_BEMTA</name>
<sequence length="269" mass="30108">MDAQGAPKVIRGSCCLQLKSSRAVSTISVTYAQSLLKQLLTSESTIWFTMSLKGGTLRLKRRPISCDSDPRIATIRAIRKAHSRDSQYRLRSFEHLGPRSSSSSAQPGKNHLSHTAHPMGIAKAGEPNNLVPMSHGVLYMDPVVHSTLRRKQRRLVRENPGVLTAVSKGANLAITECQHQFKNRRWNCSTTNFLRGKNLFGKIVDKVANHSSPCNCLHLLHARPKIEGSSSLKANSWMQLFVRNYCPRCISQELKEHCLSQYRDPALKV</sequence>
<evidence type="ECO:0000256" key="6">
    <source>
        <dbReference type="ARBA" id="ARBA00022687"/>
    </source>
</evidence>
<evidence type="ECO:0000256" key="2">
    <source>
        <dbReference type="ARBA" id="ARBA00005683"/>
    </source>
</evidence>
<reference evidence="11" key="1">
    <citation type="submission" date="2021-12" db="EMBL/GenBank/DDBJ databases">
        <authorList>
            <person name="King R."/>
        </authorList>
    </citation>
    <scope>NUCLEOTIDE SEQUENCE</scope>
</reference>
<evidence type="ECO:0000256" key="7">
    <source>
        <dbReference type="ARBA" id="ARBA00023157"/>
    </source>
</evidence>
<protein>
    <recommendedName>
        <fullName evidence="9">Protein Wnt</fullName>
    </recommendedName>
</protein>
<keyword evidence="6 9" id="KW-0879">Wnt signaling pathway</keyword>
<keyword evidence="12" id="KW-1185">Reference proteome</keyword>
<dbReference type="AlphaFoldDB" id="A0A9P0ALG2"/>
<evidence type="ECO:0000313" key="11">
    <source>
        <dbReference type="EMBL" id="CAH0394336.1"/>
    </source>
</evidence>
<keyword evidence="3 9" id="KW-0217">Developmental protein</keyword>
<evidence type="ECO:0000256" key="3">
    <source>
        <dbReference type="ARBA" id="ARBA00022473"/>
    </source>
</evidence>
<dbReference type="PANTHER" id="PTHR12027:SF91">
    <property type="entry name" value="PROTO-ONCOGENE WNT-1"/>
    <property type="match status" value="1"/>
</dbReference>
<dbReference type="EMBL" id="OU963869">
    <property type="protein sequence ID" value="CAH0394336.1"/>
    <property type="molecule type" value="Genomic_DNA"/>
</dbReference>
<evidence type="ECO:0000256" key="10">
    <source>
        <dbReference type="SAM" id="MobiDB-lite"/>
    </source>
</evidence>
<comment type="subcellular location">
    <subcellularLocation>
        <location evidence="1 9">Secreted</location>
        <location evidence="1 9">Extracellular space</location>
        <location evidence="1 9">Extracellular matrix</location>
    </subcellularLocation>
</comment>
<proteinExistence type="inferred from homology"/>
<dbReference type="GO" id="GO:0005615">
    <property type="term" value="C:extracellular space"/>
    <property type="evidence" value="ECO:0007669"/>
    <property type="project" value="TreeGrafter"/>
</dbReference>
<evidence type="ECO:0000256" key="9">
    <source>
        <dbReference type="RuleBase" id="RU003500"/>
    </source>
</evidence>
<dbReference type="SMART" id="SM00097">
    <property type="entry name" value="WNT1"/>
    <property type="match status" value="1"/>
</dbReference>
<accession>A0A9P0ALG2</accession>
<evidence type="ECO:0000256" key="4">
    <source>
        <dbReference type="ARBA" id="ARBA00022525"/>
    </source>
</evidence>
<gene>
    <name evidence="11" type="ORF">BEMITA_LOCUS12647</name>
</gene>
<evidence type="ECO:0000313" key="12">
    <source>
        <dbReference type="Proteomes" id="UP001152759"/>
    </source>
</evidence>
<organism evidence="11 12">
    <name type="scientific">Bemisia tabaci</name>
    <name type="common">Sweetpotato whitefly</name>
    <name type="synonym">Aleurodes tabaci</name>
    <dbReference type="NCBI Taxonomy" id="7038"/>
    <lineage>
        <taxon>Eukaryota</taxon>
        <taxon>Metazoa</taxon>
        <taxon>Ecdysozoa</taxon>
        <taxon>Arthropoda</taxon>
        <taxon>Hexapoda</taxon>
        <taxon>Insecta</taxon>
        <taxon>Pterygota</taxon>
        <taxon>Neoptera</taxon>
        <taxon>Paraneoptera</taxon>
        <taxon>Hemiptera</taxon>
        <taxon>Sternorrhyncha</taxon>
        <taxon>Aleyrodoidea</taxon>
        <taxon>Aleyrodidae</taxon>
        <taxon>Aleyrodinae</taxon>
        <taxon>Bemisia</taxon>
    </lineage>
</organism>
<keyword evidence="5" id="KW-0272">Extracellular matrix</keyword>
<evidence type="ECO:0000256" key="1">
    <source>
        <dbReference type="ARBA" id="ARBA00004498"/>
    </source>
</evidence>
<evidence type="ECO:0000256" key="5">
    <source>
        <dbReference type="ARBA" id="ARBA00022530"/>
    </source>
</evidence>
<dbReference type="GO" id="GO:0005109">
    <property type="term" value="F:frizzled binding"/>
    <property type="evidence" value="ECO:0007669"/>
    <property type="project" value="TreeGrafter"/>
</dbReference>
<feature type="region of interest" description="Disordered" evidence="10">
    <location>
        <begin position="95"/>
        <end position="127"/>
    </location>
</feature>
<dbReference type="GO" id="GO:0060070">
    <property type="term" value="P:canonical Wnt signaling pathway"/>
    <property type="evidence" value="ECO:0007669"/>
    <property type="project" value="TreeGrafter"/>
</dbReference>
<dbReference type="GO" id="GO:0030182">
    <property type="term" value="P:neuron differentiation"/>
    <property type="evidence" value="ECO:0007669"/>
    <property type="project" value="TreeGrafter"/>
</dbReference>
<dbReference type="InterPro" id="IPR005817">
    <property type="entry name" value="Wnt"/>
</dbReference>
<dbReference type="PANTHER" id="PTHR12027">
    <property type="entry name" value="WNT RELATED"/>
    <property type="match status" value="1"/>
</dbReference>
<keyword evidence="8" id="KW-0449">Lipoprotein</keyword>
<dbReference type="Pfam" id="PF00110">
    <property type="entry name" value="wnt"/>
    <property type="match status" value="1"/>
</dbReference>
<dbReference type="GO" id="GO:0045165">
    <property type="term" value="P:cell fate commitment"/>
    <property type="evidence" value="ECO:0007669"/>
    <property type="project" value="TreeGrafter"/>
</dbReference>
<keyword evidence="7" id="KW-1015">Disulfide bond</keyword>